<protein>
    <submittedName>
        <fullName evidence="2">Uncharacterized protein DUF4169</fullName>
    </submittedName>
</protein>
<dbReference type="Pfam" id="PF13770">
    <property type="entry name" value="DUF4169"/>
    <property type="match status" value="1"/>
</dbReference>
<comment type="caution">
    <text evidence="2">The sequence shown here is derived from an EMBL/GenBank/DDBJ whole genome shotgun (WGS) entry which is preliminary data.</text>
</comment>
<accession>A0A2T5BNK0</accession>
<dbReference type="OrthoDB" id="7192657at2"/>
<sequence length="59" mass="6647">MAKLVNLRSARKARERAEKRAQGDANAARFGRSRACKDTEAAKADKARRHLDGHKRDKT</sequence>
<dbReference type="Proteomes" id="UP000243859">
    <property type="component" value="Unassembled WGS sequence"/>
</dbReference>
<proteinExistence type="predicted"/>
<reference evidence="2 3" key="1">
    <citation type="submission" date="2018-04" db="EMBL/GenBank/DDBJ databases">
        <title>Genomic Encyclopedia of Archaeal and Bacterial Type Strains, Phase II (KMG-II): from individual species to whole genera.</title>
        <authorList>
            <person name="Goeker M."/>
        </authorList>
    </citation>
    <scope>NUCLEOTIDE SEQUENCE [LARGE SCALE GENOMIC DNA]</scope>
    <source>
        <strain evidence="2 3">DSM 18064</strain>
    </source>
</reference>
<dbReference type="RefSeq" id="WP_107893631.1">
    <property type="nucleotide sequence ID" value="NZ_NHSI01000060.1"/>
</dbReference>
<feature type="region of interest" description="Disordered" evidence="1">
    <location>
        <begin position="1"/>
        <end position="59"/>
    </location>
</feature>
<dbReference type="AlphaFoldDB" id="A0A2T5BNK0"/>
<organism evidence="2 3">
    <name type="scientific">Rhodovulum imhoffii</name>
    <dbReference type="NCBI Taxonomy" id="365340"/>
    <lineage>
        <taxon>Bacteria</taxon>
        <taxon>Pseudomonadati</taxon>
        <taxon>Pseudomonadota</taxon>
        <taxon>Alphaproteobacteria</taxon>
        <taxon>Rhodobacterales</taxon>
        <taxon>Paracoccaceae</taxon>
        <taxon>Rhodovulum</taxon>
    </lineage>
</organism>
<dbReference type="InterPro" id="IPR025227">
    <property type="entry name" value="DUF4169"/>
</dbReference>
<evidence type="ECO:0000256" key="1">
    <source>
        <dbReference type="SAM" id="MobiDB-lite"/>
    </source>
</evidence>
<keyword evidence="3" id="KW-1185">Reference proteome</keyword>
<gene>
    <name evidence="2" type="ORF">C8N32_13110</name>
</gene>
<name>A0A2T5BNK0_9RHOB</name>
<feature type="compositionally biased region" description="Basic and acidic residues" evidence="1">
    <location>
        <begin position="35"/>
        <end position="45"/>
    </location>
</feature>
<feature type="compositionally biased region" description="Basic residues" evidence="1">
    <location>
        <begin position="46"/>
        <end position="59"/>
    </location>
</feature>
<dbReference type="EMBL" id="QAAA01000031">
    <property type="protein sequence ID" value="PTN00559.1"/>
    <property type="molecule type" value="Genomic_DNA"/>
</dbReference>
<evidence type="ECO:0000313" key="3">
    <source>
        <dbReference type="Proteomes" id="UP000243859"/>
    </source>
</evidence>
<evidence type="ECO:0000313" key="2">
    <source>
        <dbReference type="EMBL" id="PTN00559.1"/>
    </source>
</evidence>